<sequence>MEGSLQTARHHWGLLRIHGRGGGSPLFCWTLLAERRGVADGGRDDDDDCGWWGARKNAFIDDAFSGQDRHSDSARSLSRSHARTTRHTGESHGQLLGGKTSSCSVLWCPGCFGCYCASLAGYLCRRRHVSQATVQLREAPHLDDTALGVPSRRLLLAYDNARLFHSPQRSLRSPL</sequence>
<protein>
    <submittedName>
        <fullName evidence="1">Uncharacterized protein</fullName>
    </submittedName>
</protein>
<gene>
    <name evidence="1" type="ORF">FA95DRAFT_1556285</name>
</gene>
<keyword evidence="2" id="KW-1185">Reference proteome</keyword>
<organism evidence="1 2">
    <name type="scientific">Auriscalpium vulgare</name>
    <dbReference type="NCBI Taxonomy" id="40419"/>
    <lineage>
        <taxon>Eukaryota</taxon>
        <taxon>Fungi</taxon>
        <taxon>Dikarya</taxon>
        <taxon>Basidiomycota</taxon>
        <taxon>Agaricomycotina</taxon>
        <taxon>Agaricomycetes</taxon>
        <taxon>Russulales</taxon>
        <taxon>Auriscalpiaceae</taxon>
        <taxon>Auriscalpium</taxon>
    </lineage>
</organism>
<dbReference type="Proteomes" id="UP000814033">
    <property type="component" value="Unassembled WGS sequence"/>
</dbReference>
<reference evidence="1" key="1">
    <citation type="submission" date="2021-02" db="EMBL/GenBank/DDBJ databases">
        <authorList>
            <consortium name="DOE Joint Genome Institute"/>
            <person name="Ahrendt S."/>
            <person name="Looney B.P."/>
            <person name="Miyauchi S."/>
            <person name="Morin E."/>
            <person name="Drula E."/>
            <person name="Courty P.E."/>
            <person name="Chicoki N."/>
            <person name="Fauchery L."/>
            <person name="Kohler A."/>
            <person name="Kuo A."/>
            <person name="Labutti K."/>
            <person name="Pangilinan J."/>
            <person name="Lipzen A."/>
            <person name="Riley R."/>
            <person name="Andreopoulos W."/>
            <person name="He G."/>
            <person name="Johnson J."/>
            <person name="Barry K.W."/>
            <person name="Grigoriev I.V."/>
            <person name="Nagy L."/>
            <person name="Hibbett D."/>
            <person name="Henrissat B."/>
            <person name="Matheny P.B."/>
            <person name="Labbe J."/>
            <person name="Martin F."/>
        </authorList>
    </citation>
    <scope>NUCLEOTIDE SEQUENCE</scope>
    <source>
        <strain evidence="1">FP105234-sp</strain>
    </source>
</reference>
<evidence type="ECO:0000313" key="1">
    <source>
        <dbReference type="EMBL" id="KAI0049958.1"/>
    </source>
</evidence>
<proteinExistence type="predicted"/>
<comment type="caution">
    <text evidence="1">The sequence shown here is derived from an EMBL/GenBank/DDBJ whole genome shotgun (WGS) entry which is preliminary data.</text>
</comment>
<accession>A0ACB8S2B5</accession>
<reference evidence="1" key="2">
    <citation type="journal article" date="2022" name="New Phytol.">
        <title>Evolutionary transition to the ectomycorrhizal habit in the genomes of a hyperdiverse lineage of mushroom-forming fungi.</title>
        <authorList>
            <person name="Looney B."/>
            <person name="Miyauchi S."/>
            <person name="Morin E."/>
            <person name="Drula E."/>
            <person name="Courty P.E."/>
            <person name="Kohler A."/>
            <person name="Kuo A."/>
            <person name="LaButti K."/>
            <person name="Pangilinan J."/>
            <person name="Lipzen A."/>
            <person name="Riley R."/>
            <person name="Andreopoulos W."/>
            <person name="He G."/>
            <person name="Johnson J."/>
            <person name="Nolan M."/>
            <person name="Tritt A."/>
            <person name="Barry K.W."/>
            <person name="Grigoriev I.V."/>
            <person name="Nagy L.G."/>
            <person name="Hibbett D."/>
            <person name="Henrissat B."/>
            <person name="Matheny P.B."/>
            <person name="Labbe J."/>
            <person name="Martin F.M."/>
        </authorList>
    </citation>
    <scope>NUCLEOTIDE SEQUENCE</scope>
    <source>
        <strain evidence="1">FP105234-sp</strain>
    </source>
</reference>
<name>A0ACB8S2B5_9AGAM</name>
<dbReference type="EMBL" id="MU275867">
    <property type="protein sequence ID" value="KAI0049958.1"/>
    <property type="molecule type" value="Genomic_DNA"/>
</dbReference>
<evidence type="ECO:0000313" key="2">
    <source>
        <dbReference type="Proteomes" id="UP000814033"/>
    </source>
</evidence>
<feature type="non-terminal residue" evidence="1">
    <location>
        <position position="175"/>
    </location>
</feature>